<evidence type="ECO:0000256" key="1">
    <source>
        <dbReference type="SAM" id="MobiDB-lite"/>
    </source>
</evidence>
<accession>A0AAD9T6K2</accession>
<dbReference type="Proteomes" id="UP000030711">
    <property type="component" value="Unassembled WGS sequence"/>
</dbReference>
<keyword evidence="3" id="KW-1185">Reference proteome</keyword>
<organism evidence="2 3">
    <name type="scientific">Eucalyptus grandis</name>
    <name type="common">Flooded gum</name>
    <dbReference type="NCBI Taxonomy" id="71139"/>
    <lineage>
        <taxon>Eukaryota</taxon>
        <taxon>Viridiplantae</taxon>
        <taxon>Streptophyta</taxon>
        <taxon>Embryophyta</taxon>
        <taxon>Tracheophyta</taxon>
        <taxon>Spermatophyta</taxon>
        <taxon>Magnoliopsida</taxon>
        <taxon>eudicotyledons</taxon>
        <taxon>Gunneridae</taxon>
        <taxon>Pentapetalae</taxon>
        <taxon>rosids</taxon>
        <taxon>malvids</taxon>
        <taxon>Myrtales</taxon>
        <taxon>Myrtaceae</taxon>
        <taxon>Myrtoideae</taxon>
        <taxon>Eucalypteae</taxon>
        <taxon>Eucalyptus</taxon>
    </lineage>
</organism>
<evidence type="ECO:0000313" key="2">
    <source>
        <dbReference type="EMBL" id="KAK2630967.1"/>
    </source>
</evidence>
<feature type="region of interest" description="Disordered" evidence="1">
    <location>
        <begin position="1"/>
        <end position="23"/>
    </location>
</feature>
<proteinExistence type="predicted"/>
<comment type="caution">
    <text evidence="2">The sequence shown here is derived from an EMBL/GenBank/DDBJ whole genome shotgun (WGS) entry which is preliminary data.</text>
</comment>
<name>A0AAD9T6K2_EUCGR</name>
<dbReference type="EMBL" id="MU852170">
    <property type="protein sequence ID" value="KAK2630967.1"/>
    <property type="molecule type" value="Genomic_DNA"/>
</dbReference>
<dbReference type="AlphaFoldDB" id="A0AAD9T6K2"/>
<gene>
    <name evidence="2" type="ORF">EUGRSUZ_L03640</name>
</gene>
<reference evidence="2 3" key="1">
    <citation type="journal article" date="2014" name="Nature">
        <title>The genome of Eucalyptus grandis.</title>
        <authorList>
            <person name="Myburg A.A."/>
            <person name="Grattapaglia D."/>
            <person name="Tuskan G.A."/>
            <person name="Hellsten U."/>
            <person name="Hayes R.D."/>
            <person name="Grimwood J."/>
            <person name="Jenkins J."/>
            <person name="Lindquist E."/>
            <person name="Tice H."/>
            <person name="Bauer D."/>
            <person name="Goodstein D.M."/>
            <person name="Dubchak I."/>
            <person name="Poliakov A."/>
            <person name="Mizrachi E."/>
            <person name="Kullan A.R."/>
            <person name="Hussey S.G."/>
            <person name="Pinard D."/>
            <person name="van der Merwe K."/>
            <person name="Singh P."/>
            <person name="van Jaarsveld I."/>
            <person name="Silva-Junior O.B."/>
            <person name="Togawa R.C."/>
            <person name="Pappas M.R."/>
            <person name="Faria D.A."/>
            <person name="Sansaloni C.P."/>
            <person name="Petroli C.D."/>
            <person name="Yang X."/>
            <person name="Ranjan P."/>
            <person name="Tschaplinski T.J."/>
            <person name="Ye C.Y."/>
            <person name="Li T."/>
            <person name="Sterck L."/>
            <person name="Vanneste K."/>
            <person name="Murat F."/>
            <person name="Soler M."/>
            <person name="Clemente H.S."/>
            <person name="Saidi N."/>
            <person name="Cassan-Wang H."/>
            <person name="Dunand C."/>
            <person name="Hefer C.A."/>
            <person name="Bornberg-Bauer E."/>
            <person name="Kersting A.R."/>
            <person name="Vining K."/>
            <person name="Amarasinghe V."/>
            <person name="Ranik M."/>
            <person name="Naithani S."/>
            <person name="Elser J."/>
            <person name="Boyd A.E."/>
            <person name="Liston A."/>
            <person name="Spatafora J.W."/>
            <person name="Dharmwardhana P."/>
            <person name="Raja R."/>
            <person name="Sullivan C."/>
            <person name="Romanel E."/>
            <person name="Alves-Ferreira M."/>
            <person name="Kulheim C."/>
            <person name="Foley W."/>
            <person name="Carocha V."/>
            <person name="Paiva J."/>
            <person name="Kudrna D."/>
            <person name="Brommonschenkel S.H."/>
            <person name="Pasquali G."/>
            <person name="Byrne M."/>
            <person name="Rigault P."/>
            <person name="Tibbits J."/>
            <person name="Spokevicius A."/>
            <person name="Jones R.C."/>
            <person name="Steane D.A."/>
            <person name="Vaillancourt R.E."/>
            <person name="Potts B.M."/>
            <person name="Joubert F."/>
            <person name="Barry K."/>
            <person name="Pappas G.J."/>
            <person name="Strauss S.H."/>
            <person name="Jaiswal P."/>
            <person name="Grima-Pettenati J."/>
            <person name="Salse J."/>
            <person name="Van de Peer Y."/>
            <person name="Rokhsar D.S."/>
            <person name="Schmutz J."/>
        </authorList>
    </citation>
    <scope>NUCLEOTIDE SEQUENCE [LARGE SCALE GENOMIC DNA]</scope>
    <source>
        <strain evidence="3">cv. BRASUZ1</strain>
        <tissue evidence="2">Leaf extractions</tissue>
    </source>
</reference>
<sequence length="100" mass="10869">MTGGRRPGSRSGKRGTGSSTAAFRRLRSKDKAASFLGNGAVSESEATVGVFEGSERAWTTRKLEGLRKIKPTGHRSSLFFMRNVVVLICVVEGQRKVLDQ</sequence>
<protein>
    <submittedName>
        <fullName evidence="2">Uncharacterized protein</fullName>
    </submittedName>
</protein>
<evidence type="ECO:0000313" key="3">
    <source>
        <dbReference type="Proteomes" id="UP000030711"/>
    </source>
</evidence>